<protein>
    <recommendedName>
        <fullName evidence="5">PepSY domain-containing protein</fullName>
    </recommendedName>
</protein>
<comment type="caution">
    <text evidence="3">The sequence shown here is derived from an EMBL/GenBank/DDBJ whole genome shotgun (WGS) entry which is preliminary data.</text>
</comment>
<dbReference type="EMBL" id="JACIDA010000001">
    <property type="protein sequence ID" value="MBB3870804.1"/>
    <property type="molecule type" value="Genomic_DNA"/>
</dbReference>
<dbReference type="AlphaFoldDB" id="A0A7W6EYH8"/>
<evidence type="ECO:0000256" key="2">
    <source>
        <dbReference type="SAM" id="SignalP"/>
    </source>
</evidence>
<dbReference type="Proteomes" id="UP000532936">
    <property type="component" value="Unassembled WGS sequence"/>
</dbReference>
<evidence type="ECO:0000313" key="3">
    <source>
        <dbReference type="EMBL" id="MBB3870804.1"/>
    </source>
</evidence>
<name>A0A7W6EYH8_9CAUL</name>
<evidence type="ECO:0000256" key="1">
    <source>
        <dbReference type="SAM" id="MobiDB-lite"/>
    </source>
</evidence>
<accession>A0A7W6EYH8</accession>
<organism evidence="3 4">
    <name type="scientific">Brevundimonas mediterranea</name>
    <dbReference type="NCBI Taxonomy" id="74329"/>
    <lineage>
        <taxon>Bacteria</taxon>
        <taxon>Pseudomonadati</taxon>
        <taxon>Pseudomonadota</taxon>
        <taxon>Alphaproteobacteria</taxon>
        <taxon>Caulobacterales</taxon>
        <taxon>Caulobacteraceae</taxon>
        <taxon>Brevundimonas</taxon>
    </lineage>
</organism>
<evidence type="ECO:0008006" key="5">
    <source>
        <dbReference type="Google" id="ProtNLM"/>
    </source>
</evidence>
<gene>
    <name evidence="3" type="ORF">GGR11_000318</name>
</gene>
<feature type="region of interest" description="Disordered" evidence="1">
    <location>
        <begin position="20"/>
        <end position="60"/>
    </location>
</feature>
<evidence type="ECO:0000313" key="4">
    <source>
        <dbReference type="Proteomes" id="UP000532936"/>
    </source>
</evidence>
<sequence length="114" mass="11617">MIKPIFALVAAGALLAACGDNDETTGPVEGPAVSTSETPRNPAVDTDDTTQTTALTPGANSFTEGQAREAIEKQGYTGVGPLMQNENGVWSATAMKDGAQATVSVDYKGVVTAQ</sequence>
<dbReference type="PROSITE" id="PS51257">
    <property type="entry name" value="PROKAR_LIPOPROTEIN"/>
    <property type="match status" value="1"/>
</dbReference>
<feature type="signal peptide" evidence="2">
    <location>
        <begin position="1"/>
        <end position="16"/>
    </location>
</feature>
<proteinExistence type="predicted"/>
<feature type="chain" id="PRO_5030959423" description="PepSY domain-containing protein" evidence="2">
    <location>
        <begin position="17"/>
        <end position="114"/>
    </location>
</feature>
<dbReference type="RefSeq" id="WP_246331479.1">
    <property type="nucleotide sequence ID" value="NZ_JACIDA010000001.1"/>
</dbReference>
<reference evidence="3 4" key="1">
    <citation type="submission" date="2020-08" db="EMBL/GenBank/DDBJ databases">
        <title>Genomic Encyclopedia of Type Strains, Phase IV (KMG-IV): sequencing the most valuable type-strain genomes for metagenomic binning, comparative biology and taxonomic classification.</title>
        <authorList>
            <person name="Goeker M."/>
        </authorList>
    </citation>
    <scope>NUCLEOTIDE SEQUENCE [LARGE SCALE GENOMIC DNA]</scope>
    <source>
        <strain evidence="3 4">DSM 14878</strain>
    </source>
</reference>
<keyword evidence="2" id="KW-0732">Signal</keyword>